<keyword evidence="4" id="KW-0636">Prenylation</keyword>
<comment type="caution">
    <text evidence="8">The sequence shown here is derived from an EMBL/GenBank/DDBJ whole genome shotgun (WGS) entry which is preliminary data.</text>
</comment>
<dbReference type="PANTHER" id="PTHR46195">
    <property type="entry name" value="HEAVY METAL-ASSOCIATED ISOPRENYLATED PLANT PROTEIN 7"/>
    <property type="match status" value="1"/>
</dbReference>
<evidence type="ECO:0000256" key="3">
    <source>
        <dbReference type="ARBA" id="ARBA00022723"/>
    </source>
</evidence>
<proteinExistence type="inferred from homology"/>
<protein>
    <recommendedName>
        <fullName evidence="7">HMA domain-containing protein</fullName>
    </recommendedName>
</protein>
<dbReference type="GO" id="GO:0009626">
    <property type="term" value="P:plant-type hypersensitive response"/>
    <property type="evidence" value="ECO:0007669"/>
    <property type="project" value="UniProtKB-KW"/>
</dbReference>
<evidence type="ECO:0000256" key="4">
    <source>
        <dbReference type="ARBA" id="ARBA00023289"/>
    </source>
</evidence>
<dbReference type="CDD" id="cd00371">
    <property type="entry name" value="HMA"/>
    <property type="match status" value="2"/>
</dbReference>
<gene>
    <name evidence="8" type="ORF">Acr_00g0031350</name>
</gene>
<dbReference type="OrthoDB" id="689350at2759"/>
<keyword evidence="2" id="KW-0488">Methylation</keyword>
<feature type="compositionally biased region" description="Basic residues" evidence="6">
    <location>
        <begin position="1"/>
        <end position="10"/>
    </location>
</feature>
<sequence length="268" mass="30301">MGKRRNRRAQRSQQDQANDATTQCNNATSVKANNTTQIGQADNLSTQSSEATIKTYSVIVLGVSMHCEGCADTVKQHLHSFDGVQQVEIDMSNHKVTVRGKIADPKMVVERLRRRTNNRVALISPVLKEKTEKEIKEEKRKEELRNKPMTVEVVLKVYMHCEGCAQDIKSRIHKMKGVLTVVTNMSTSQVIVKGAFEPRQLVEYINKKIGKHATIVKKTPPTKKEGDNKNEEQGEKIDIKDYYQMYPPGLVYAPQLFSEENPNACSIM</sequence>
<dbReference type="Proteomes" id="UP000585474">
    <property type="component" value="Unassembled WGS sequence"/>
</dbReference>
<feature type="domain" description="HMA" evidence="7">
    <location>
        <begin position="150"/>
        <end position="214"/>
    </location>
</feature>
<keyword evidence="9" id="KW-1185">Reference proteome</keyword>
<dbReference type="PROSITE" id="PS50846">
    <property type="entry name" value="HMA_2"/>
    <property type="match status" value="2"/>
</dbReference>
<dbReference type="GO" id="GO:0046872">
    <property type="term" value="F:metal ion binding"/>
    <property type="evidence" value="ECO:0007669"/>
    <property type="project" value="UniProtKB-KW"/>
</dbReference>
<name>A0A7J0DH18_9ERIC</name>
<evidence type="ECO:0000256" key="1">
    <source>
        <dbReference type="ARBA" id="ARBA00004170"/>
    </source>
</evidence>
<accession>A0A7J0DH18</accession>
<dbReference type="GO" id="GO:0016020">
    <property type="term" value="C:membrane"/>
    <property type="evidence" value="ECO:0007669"/>
    <property type="project" value="UniProtKB-SubCell"/>
</dbReference>
<dbReference type="PANTHER" id="PTHR46195:SF3">
    <property type="entry name" value="HEAVY METAL-ASSOCIATED ISOPRENYLATED PLANT PROTEIN 3-LIKE"/>
    <property type="match status" value="1"/>
</dbReference>
<dbReference type="Pfam" id="PF00403">
    <property type="entry name" value="HMA"/>
    <property type="match status" value="2"/>
</dbReference>
<feature type="domain" description="HMA" evidence="7">
    <location>
        <begin position="56"/>
        <end position="120"/>
    </location>
</feature>
<comment type="similarity">
    <text evidence="5">Belongs to the HIPP family.</text>
</comment>
<dbReference type="InterPro" id="IPR036163">
    <property type="entry name" value="HMA_dom_sf"/>
</dbReference>
<evidence type="ECO:0000256" key="2">
    <source>
        <dbReference type="ARBA" id="ARBA00022481"/>
    </source>
</evidence>
<dbReference type="InterPro" id="IPR006121">
    <property type="entry name" value="HMA_dom"/>
</dbReference>
<dbReference type="Gene3D" id="3.30.70.100">
    <property type="match status" value="2"/>
</dbReference>
<organism evidence="8 9">
    <name type="scientific">Actinidia rufa</name>
    <dbReference type="NCBI Taxonomy" id="165716"/>
    <lineage>
        <taxon>Eukaryota</taxon>
        <taxon>Viridiplantae</taxon>
        <taxon>Streptophyta</taxon>
        <taxon>Embryophyta</taxon>
        <taxon>Tracheophyta</taxon>
        <taxon>Spermatophyta</taxon>
        <taxon>Magnoliopsida</taxon>
        <taxon>eudicotyledons</taxon>
        <taxon>Gunneridae</taxon>
        <taxon>Pentapetalae</taxon>
        <taxon>asterids</taxon>
        <taxon>Ericales</taxon>
        <taxon>Actinidiaceae</taxon>
        <taxon>Actinidia</taxon>
    </lineage>
</organism>
<reference evidence="9" key="1">
    <citation type="submission" date="2019-07" db="EMBL/GenBank/DDBJ databases">
        <title>De Novo Assembly of kiwifruit Actinidia rufa.</title>
        <authorList>
            <person name="Sugita-Konishi S."/>
            <person name="Sato K."/>
            <person name="Mori E."/>
            <person name="Abe Y."/>
            <person name="Kisaki G."/>
            <person name="Hamano K."/>
            <person name="Suezawa K."/>
            <person name="Otani M."/>
            <person name="Fukuda T."/>
            <person name="Manabe T."/>
            <person name="Gomi K."/>
            <person name="Tabuchi M."/>
            <person name="Akimitsu K."/>
            <person name="Kataoka I."/>
        </authorList>
    </citation>
    <scope>NUCLEOTIDE SEQUENCE [LARGE SCALE GENOMIC DNA]</scope>
    <source>
        <strain evidence="9">cv. Fuchu</strain>
    </source>
</reference>
<feature type="region of interest" description="Disordered" evidence="6">
    <location>
        <begin position="1"/>
        <end position="28"/>
    </location>
</feature>
<dbReference type="EMBL" id="BJWL01000200">
    <property type="protein sequence ID" value="GFS33933.1"/>
    <property type="molecule type" value="Genomic_DNA"/>
</dbReference>
<keyword evidence="3" id="KW-0479">Metal-binding</keyword>
<dbReference type="AlphaFoldDB" id="A0A7J0DH18"/>
<evidence type="ECO:0000259" key="7">
    <source>
        <dbReference type="PROSITE" id="PS50846"/>
    </source>
</evidence>
<evidence type="ECO:0000313" key="8">
    <source>
        <dbReference type="EMBL" id="GFS33933.1"/>
    </source>
</evidence>
<dbReference type="InterPro" id="IPR044577">
    <property type="entry name" value="HIPP4/7/8/17/18/19"/>
</dbReference>
<comment type="subcellular location">
    <subcellularLocation>
        <location evidence="1">Membrane</location>
        <topology evidence="1">Peripheral membrane protein</topology>
    </subcellularLocation>
</comment>
<evidence type="ECO:0000256" key="6">
    <source>
        <dbReference type="SAM" id="MobiDB-lite"/>
    </source>
</evidence>
<keyword evidence="4" id="KW-0449">Lipoprotein</keyword>
<dbReference type="SUPFAM" id="SSF55008">
    <property type="entry name" value="HMA, heavy metal-associated domain"/>
    <property type="match status" value="2"/>
</dbReference>
<evidence type="ECO:0000256" key="5">
    <source>
        <dbReference type="ARBA" id="ARBA00024045"/>
    </source>
</evidence>
<feature type="compositionally biased region" description="Polar residues" evidence="6">
    <location>
        <begin position="11"/>
        <end position="28"/>
    </location>
</feature>
<evidence type="ECO:0000313" key="9">
    <source>
        <dbReference type="Proteomes" id="UP000585474"/>
    </source>
</evidence>